<sequence length="97" mass="10272">MISAPLHDTLRQTAITAAVLHVLHAAWPVATDLDPHALGVMGSDDDRLFVAAVRALVDEGLIAIEALLIGTADTPVARGAMLTHKGWSVLDEVTRPM</sequence>
<dbReference type="OrthoDB" id="9835473at2"/>
<organism evidence="1 2">
    <name type="scientific">Sphingomonas palmae</name>
    <dbReference type="NCBI Taxonomy" id="1855283"/>
    <lineage>
        <taxon>Bacteria</taxon>
        <taxon>Pseudomonadati</taxon>
        <taxon>Pseudomonadota</taxon>
        <taxon>Alphaproteobacteria</taxon>
        <taxon>Sphingomonadales</taxon>
        <taxon>Sphingomonadaceae</taxon>
        <taxon>Sphingomonas</taxon>
    </lineage>
</organism>
<protein>
    <submittedName>
        <fullName evidence="1">Uncharacterized protein</fullName>
    </submittedName>
</protein>
<evidence type="ECO:0000313" key="2">
    <source>
        <dbReference type="Proteomes" id="UP000199214"/>
    </source>
</evidence>
<dbReference type="EMBL" id="FNZZ01000002">
    <property type="protein sequence ID" value="SEK96077.1"/>
    <property type="molecule type" value="Genomic_DNA"/>
</dbReference>
<gene>
    <name evidence="1" type="ORF">SAMN05216382_1197</name>
</gene>
<evidence type="ECO:0000313" key="1">
    <source>
        <dbReference type="EMBL" id="SEK96077.1"/>
    </source>
</evidence>
<proteinExistence type="predicted"/>
<dbReference type="Proteomes" id="UP000199214">
    <property type="component" value="Unassembled WGS sequence"/>
</dbReference>
<reference evidence="2" key="1">
    <citation type="submission" date="2016-10" db="EMBL/GenBank/DDBJ databases">
        <authorList>
            <person name="Varghese N."/>
            <person name="Submissions S."/>
        </authorList>
    </citation>
    <scope>NUCLEOTIDE SEQUENCE [LARGE SCALE GENOMIC DNA]</scope>
    <source>
        <strain evidence="2">JS21-1</strain>
    </source>
</reference>
<dbReference type="RefSeq" id="WP_093004316.1">
    <property type="nucleotide sequence ID" value="NZ_FNZZ01000002.1"/>
</dbReference>
<name>A0A1H7LCK1_9SPHN</name>
<dbReference type="STRING" id="1855283.SAMN05216382_1197"/>
<dbReference type="AlphaFoldDB" id="A0A1H7LCK1"/>
<keyword evidence="2" id="KW-1185">Reference proteome</keyword>
<accession>A0A1H7LCK1</accession>